<dbReference type="Proteomes" id="UP001518925">
    <property type="component" value="Unassembled WGS sequence"/>
</dbReference>
<accession>A0ABS2DI92</accession>
<dbReference type="EMBL" id="JAFELM010000027">
    <property type="protein sequence ID" value="MBM6617730.1"/>
    <property type="molecule type" value="Genomic_DNA"/>
</dbReference>
<gene>
    <name evidence="1" type="ORF">JR050_08625</name>
</gene>
<proteinExistence type="predicted"/>
<evidence type="ECO:0008006" key="3">
    <source>
        <dbReference type="Google" id="ProtNLM"/>
    </source>
</evidence>
<organism evidence="1 2">
    <name type="scientific">Bacillus suaedaesalsae</name>
    <dbReference type="NCBI Taxonomy" id="2810349"/>
    <lineage>
        <taxon>Bacteria</taxon>
        <taxon>Bacillati</taxon>
        <taxon>Bacillota</taxon>
        <taxon>Bacilli</taxon>
        <taxon>Bacillales</taxon>
        <taxon>Bacillaceae</taxon>
        <taxon>Bacillus</taxon>
    </lineage>
</organism>
<name>A0ABS2DI92_9BACI</name>
<keyword evidence="2" id="KW-1185">Reference proteome</keyword>
<reference evidence="1 2" key="1">
    <citation type="submission" date="2021-02" db="EMBL/GenBank/DDBJ databases">
        <title>Bacillus sp. RD4P76, an endophyte from a halophyte.</title>
        <authorList>
            <person name="Sun J.-Q."/>
        </authorList>
    </citation>
    <scope>NUCLEOTIDE SEQUENCE [LARGE SCALE GENOMIC DNA]</scope>
    <source>
        <strain evidence="1 2">RD4P76</strain>
    </source>
</reference>
<dbReference type="PROSITE" id="PS51257">
    <property type="entry name" value="PROKAR_LIPOPROTEIN"/>
    <property type="match status" value="1"/>
</dbReference>
<sequence length="119" mass="13176">MKIYFTSILFLFFLVGCISTHQSEHPSPEEMLKIDGADIFLLGGYVYSNAEDVNWVTELDYTLGKQIGEISKQSSKASGFKNGTANKLPVGTMIYETNTPAFIVIVNGIEIPYIKMVEG</sequence>
<protein>
    <recommendedName>
        <fullName evidence="3">DUF3221 domain-containing protein</fullName>
    </recommendedName>
</protein>
<comment type="caution">
    <text evidence="1">The sequence shown here is derived from an EMBL/GenBank/DDBJ whole genome shotgun (WGS) entry which is preliminary data.</text>
</comment>
<evidence type="ECO:0000313" key="1">
    <source>
        <dbReference type="EMBL" id="MBM6617730.1"/>
    </source>
</evidence>
<evidence type="ECO:0000313" key="2">
    <source>
        <dbReference type="Proteomes" id="UP001518925"/>
    </source>
</evidence>
<dbReference type="RefSeq" id="WP_204203103.1">
    <property type="nucleotide sequence ID" value="NZ_JAFELM010000027.1"/>
</dbReference>